<dbReference type="PANTHER" id="PTHR14269:SF62">
    <property type="entry name" value="CDP-DIACYLGLYCEROL--GLYCEROL-3-PHOSPHATE 3-PHOSPHATIDYLTRANSFERASE 1, CHLOROPLASTIC"/>
    <property type="match status" value="1"/>
</dbReference>
<comment type="subcellular location">
    <subcellularLocation>
        <location evidence="2">Cell membrane</location>
        <topology evidence="2">Multi-pass membrane protein</topology>
    </subcellularLocation>
</comment>
<dbReference type="GO" id="GO:0005886">
    <property type="term" value="C:plasma membrane"/>
    <property type="evidence" value="ECO:0007669"/>
    <property type="project" value="UniProtKB-SubCell"/>
</dbReference>
<feature type="transmembrane region" description="Helical" evidence="20">
    <location>
        <begin position="12"/>
        <end position="29"/>
    </location>
</feature>
<keyword evidence="12 20" id="KW-1133">Transmembrane helix</keyword>
<evidence type="ECO:0000256" key="20">
    <source>
        <dbReference type="SAM" id="Phobius"/>
    </source>
</evidence>
<evidence type="ECO:0000256" key="17">
    <source>
        <dbReference type="ARBA" id="ARBA00048586"/>
    </source>
</evidence>
<dbReference type="Proteomes" id="UP000476064">
    <property type="component" value="Chromosome"/>
</dbReference>
<evidence type="ECO:0000256" key="15">
    <source>
        <dbReference type="ARBA" id="ARBA00023209"/>
    </source>
</evidence>
<evidence type="ECO:0000256" key="11">
    <source>
        <dbReference type="ARBA" id="ARBA00022692"/>
    </source>
</evidence>
<dbReference type="GO" id="GO:0008444">
    <property type="term" value="F:CDP-diacylglycerol-glycerol-3-phosphate 3-phosphatidyltransferase activity"/>
    <property type="evidence" value="ECO:0007669"/>
    <property type="project" value="UniProtKB-UniRule"/>
</dbReference>
<comment type="pathway">
    <text evidence="4">Lipid metabolism.</text>
</comment>
<keyword evidence="13" id="KW-0443">Lipid metabolism</keyword>
<proteinExistence type="inferred from homology"/>
<dbReference type="AlphaFoldDB" id="A0A6C0G552"/>
<dbReference type="GO" id="GO:0006655">
    <property type="term" value="P:phosphatidylglycerol biosynthetic process"/>
    <property type="evidence" value="ECO:0007669"/>
    <property type="project" value="UniProtKB-UniPathway"/>
</dbReference>
<evidence type="ECO:0000256" key="3">
    <source>
        <dbReference type="ARBA" id="ARBA00005042"/>
    </source>
</evidence>
<keyword evidence="10 19" id="KW-0808">Transferase</keyword>
<evidence type="ECO:0000313" key="21">
    <source>
        <dbReference type="EMBL" id="QHT63151.1"/>
    </source>
</evidence>
<dbReference type="PIRSF" id="PIRSF000847">
    <property type="entry name" value="Phos_ph_gly_syn"/>
    <property type="match status" value="1"/>
</dbReference>
<evidence type="ECO:0000256" key="7">
    <source>
        <dbReference type="ARBA" id="ARBA00014944"/>
    </source>
</evidence>
<dbReference type="EMBL" id="CP048209">
    <property type="protein sequence ID" value="QHT63151.1"/>
    <property type="molecule type" value="Genomic_DNA"/>
</dbReference>
<evidence type="ECO:0000256" key="12">
    <source>
        <dbReference type="ARBA" id="ARBA00022989"/>
    </source>
</evidence>
<evidence type="ECO:0000256" key="9">
    <source>
        <dbReference type="ARBA" id="ARBA00022516"/>
    </source>
</evidence>
<dbReference type="Pfam" id="PF01066">
    <property type="entry name" value="CDP-OH_P_transf"/>
    <property type="match status" value="1"/>
</dbReference>
<keyword evidence="22" id="KW-1185">Reference proteome</keyword>
<evidence type="ECO:0000256" key="10">
    <source>
        <dbReference type="ARBA" id="ARBA00022679"/>
    </source>
</evidence>
<keyword evidence="15" id="KW-0594">Phospholipid biosynthesis</keyword>
<evidence type="ECO:0000256" key="6">
    <source>
        <dbReference type="ARBA" id="ARBA00013170"/>
    </source>
</evidence>
<keyword evidence="16" id="KW-1208">Phospholipid metabolism</keyword>
<evidence type="ECO:0000313" key="22">
    <source>
        <dbReference type="Proteomes" id="UP000476064"/>
    </source>
</evidence>
<dbReference type="Gene3D" id="1.20.120.1760">
    <property type="match status" value="1"/>
</dbReference>
<dbReference type="NCBIfam" id="TIGR00560">
    <property type="entry name" value="pgsA"/>
    <property type="match status" value="1"/>
</dbReference>
<evidence type="ECO:0000256" key="14">
    <source>
        <dbReference type="ARBA" id="ARBA00023136"/>
    </source>
</evidence>
<comment type="catalytic activity">
    <reaction evidence="17">
        <text>a CDP-1,2-diacyl-sn-glycerol + sn-glycerol 3-phosphate = a 1,2-diacyl-sn-glycero-3-phospho-(1'-sn-glycero-3'-phosphate) + CMP + H(+)</text>
        <dbReference type="Rhea" id="RHEA:12593"/>
        <dbReference type="ChEBI" id="CHEBI:15378"/>
        <dbReference type="ChEBI" id="CHEBI:57597"/>
        <dbReference type="ChEBI" id="CHEBI:58332"/>
        <dbReference type="ChEBI" id="CHEBI:60110"/>
        <dbReference type="ChEBI" id="CHEBI:60377"/>
        <dbReference type="EC" id="2.7.8.5"/>
    </reaction>
</comment>
<protein>
    <recommendedName>
        <fullName evidence="7 18">CDP-diacylglycerol--glycerol-3-phosphate 3-phosphatidyltransferase</fullName>
        <ecNumber evidence="6 18">2.7.8.5</ecNumber>
    </recommendedName>
</protein>
<dbReference type="InterPro" id="IPR000462">
    <property type="entry name" value="CDP-OH_P_trans"/>
</dbReference>
<gene>
    <name evidence="21" type="primary">pgsA</name>
    <name evidence="21" type="ORF">GXP70_26435</name>
</gene>
<name>A0A6C0G552_9BACL</name>
<sequence>MNLANKITVARILMIPVFILLFPIYPAWLADKSAILQHLNAHGFYYAGAVFLLASATDKLDGYVARKYNLVTNLGKLLDPLADKLLITAALILMVSLHLTHAWVAFAIVGREIVITGLRIVAASRRIALQADSTGKIKMVFQVAAITAVLLDNRPFSFFTSIPVDQVLLYAALALTVYSGVHYVRNNYRRLELL</sequence>
<feature type="transmembrane region" description="Helical" evidence="20">
    <location>
        <begin position="44"/>
        <end position="64"/>
    </location>
</feature>
<feature type="transmembrane region" description="Helical" evidence="20">
    <location>
        <begin position="167"/>
        <end position="184"/>
    </location>
</feature>
<dbReference type="EC" id="2.7.8.5" evidence="6 18"/>
<dbReference type="FunFam" id="1.20.120.1760:FF:000004">
    <property type="entry name" value="CDP-diacylglycerol--glycerol-3-phosphate 3-phosphatidyltransferase"/>
    <property type="match status" value="1"/>
</dbReference>
<evidence type="ECO:0000256" key="13">
    <source>
        <dbReference type="ARBA" id="ARBA00023098"/>
    </source>
</evidence>
<evidence type="ECO:0000256" key="8">
    <source>
        <dbReference type="ARBA" id="ARBA00022475"/>
    </source>
</evidence>
<organism evidence="21 22">
    <name type="scientific">Paenibacillus lycopersici</name>
    <dbReference type="NCBI Taxonomy" id="2704462"/>
    <lineage>
        <taxon>Bacteria</taxon>
        <taxon>Bacillati</taxon>
        <taxon>Bacillota</taxon>
        <taxon>Bacilli</taxon>
        <taxon>Bacillales</taxon>
        <taxon>Paenibacillaceae</taxon>
        <taxon>Paenibacillus</taxon>
    </lineage>
</organism>
<evidence type="ECO:0000256" key="2">
    <source>
        <dbReference type="ARBA" id="ARBA00004651"/>
    </source>
</evidence>
<dbReference type="InterPro" id="IPR048254">
    <property type="entry name" value="CDP_ALCOHOL_P_TRANSF_CS"/>
</dbReference>
<keyword evidence="14 20" id="KW-0472">Membrane</keyword>
<keyword evidence="9" id="KW-0444">Lipid biosynthesis</keyword>
<accession>A0A6C0G552</accession>
<dbReference type="InterPro" id="IPR050324">
    <property type="entry name" value="CDP-alcohol_PTase-I"/>
</dbReference>
<dbReference type="PANTHER" id="PTHR14269">
    <property type="entry name" value="CDP-DIACYLGLYCEROL--GLYCEROL-3-PHOSPHATE 3-PHOSPHATIDYLTRANSFERASE-RELATED"/>
    <property type="match status" value="1"/>
</dbReference>
<evidence type="ECO:0000256" key="5">
    <source>
        <dbReference type="ARBA" id="ARBA00010441"/>
    </source>
</evidence>
<dbReference type="RefSeq" id="WP_162359581.1">
    <property type="nucleotide sequence ID" value="NZ_CP048209.1"/>
</dbReference>
<reference evidence="21 22" key="1">
    <citation type="submission" date="2020-01" db="EMBL/GenBank/DDBJ databases">
        <title>Paenibacillus sp. nov., isolated from tomato rhizosphere.</title>
        <authorList>
            <person name="Weon H.-Y."/>
            <person name="Lee S.A."/>
        </authorList>
    </citation>
    <scope>NUCLEOTIDE SEQUENCE [LARGE SCALE GENOMIC DNA]</scope>
    <source>
        <strain evidence="21 22">12200R-189</strain>
    </source>
</reference>
<keyword evidence="11 20" id="KW-0812">Transmembrane</keyword>
<dbReference type="UniPathway" id="UPA00084">
    <property type="reaction ID" value="UER00503"/>
</dbReference>
<evidence type="ECO:0000256" key="1">
    <source>
        <dbReference type="ARBA" id="ARBA00003973"/>
    </source>
</evidence>
<dbReference type="InterPro" id="IPR004570">
    <property type="entry name" value="Phosphatidylglycerol_P_synth"/>
</dbReference>
<evidence type="ECO:0000256" key="16">
    <source>
        <dbReference type="ARBA" id="ARBA00023264"/>
    </source>
</evidence>
<dbReference type="PROSITE" id="PS00379">
    <property type="entry name" value="CDP_ALCOHOL_P_TRANSF"/>
    <property type="match status" value="1"/>
</dbReference>
<evidence type="ECO:0000256" key="4">
    <source>
        <dbReference type="ARBA" id="ARBA00005189"/>
    </source>
</evidence>
<comment type="pathway">
    <text evidence="3">Phospholipid metabolism; phosphatidylglycerol biosynthesis; phosphatidylglycerol from CDP-diacylglycerol: step 1/2.</text>
</comment>
<keyword evidence="8" id="KW-1003">Cell membrane</keyword>
<evidence type="ECO:0000256" key="18">
    <source>
        <dbReference type="NCBIfam" id="TIGR00560"/>
    </source>
</evidence>
<comment type="similarity">
    <text evidence="5 19">Belongs to the CDP-alcohol phosphatidyltransferase class-I family.</text>
</comment>
<comment type="function">
    <text evidence="1">This protein catalyzes the committed step to the synthesis of the acidic phospholipids.</text>
</comment>
<evidence type="ECO:0000256" key="19">
    <source>
        <dbReference type="RuleBase" id="RU003750"/>
    </source>
</evidence>
<dbReference type="KEGG" id="plyc:GXP70_26435"/>
<dbReference type="InterPro" id="IPR043130">
    <property type="entry name" value="CDP-OH_PTrfase_TM_dom"/>
</dbReference>
<feature type="transmembrane region" description="Helical" evidence="20">
    <location>
        <begin position="85"/>
        <end position="109"/>
    </location>
</feature>